<dbReference type="OrthoDB" id="5485098at2"/>
<accession>A0A1T5J8S4</accession>
<dbReference type="InterPro" id="IPR000253">
    <property type="entry name" value="FHA_dom"/>
</dbReference>
<dbReference type="EMBL" id="FUZQ01000002">
    <property type="protein sequence ID" value="SKC47668.1"/>
    <property type="molecule type" value="Genomic_DNA"/>
</dbReference>
<feature type="region of interest" description="Disordered" evidence="2">
    <location>
        <begin position="295"/>
        <end position="399"/>
    </location>
</feature>
<dbReference type="Gene3D" id="2.60.200.20">
    <property type="match status" value="1"/>
</dbReference>
<feature type="region of interest" description="Disordered" evidence="2">
    <location>
        <begin position="177"/>
        <end position="208"/>
    </location>
</feature>
<feature type="compositionally biased region" description="Low complexity" evidence="2">
    <location>
        <begin position="309"/>
        <end position="325"/>
    </location>
</feature>
<reference evidence="4 5" key="1">
    <citation type="submission" date="2017-02" db="EMBL/GenBank/DDBJ databases">
        <authorList>
            <person name="Peterson S.W."/>
        </authorList>
    </citation>
    <scope>NUCLEOTIDE SEQUENCE [LARGE SCALE GENOMIC DNA]</scope>
    <source>
        <strain evidence="4 5">DSM 21481</strain>
    </source>
</reference>
<feature type="region of interest" description="Disordered" evidence="2">
    <location>
        <begin position="246"/>
        <end position="280"/>
    </location>
</feature>
<dbReference type="CDD" id="cd00060">
    <property type="entry name" value="FHA"/>
    <property type="match status" value="1"/>
</dbReference>
<evidence type="ECO:0000256" key="1">
    <source>
        <dbReference type="ARBA" id="ARBA00022553"/>
    </source>
</evidence>
<evidence type="ECO:0000313" key="4">
    <source>
        <dbReference type="EMBL" id="SKC47668.1"/>
    </source>
</evidence>
<gene>
    <name evidence="4" type="ORF">SAMN04324258_1128</name>
</gene>
<organism evidence="4 5">
    <name type="scientific">Krasilnikoviella flava</name>
    <dbReference type="NCBI Taxonomy" id="526729"/>
    <lineage>
        <taxon>Bacteria</taxon>
        <taxon>Bacillati</taxon>
        <taxon>Actinomycetota</taxon>
        <taxon>Actinomycetes</taxon>
        <taxon>Micrococcales</taxon>
        <taxon>Promicromonosporaceae</taxon>
        <taxon>Krasilnikoviella</taxon>
    </lineage>
</organism>
<feature type="compositionally biased region" description="Low complexity" evidence="2">
    <location>
        <begin position="177"/>
        <end position="201"/>
    </location>
</feature>
<dbReference type="InterPro" id="IPR008984">
    <property type="entry name" value="SMAD_FHA_dom_sf"/>
</dbReference>
<feature type="domain" description="FHA" evidence="3">
    <location>
        <begin position="491"/>
        <end position="547"/>
    </location>
</feature>
<sequence>MMTVRYVEGAAQAVVRGDTVVLLPTPVDAEVVARLWDALEAPEQGGVVSVVGALTEAAGSLTAVPPFAVVTLDAREREARVAVRGTAAAVTVRAAAGDLEVSGAGVLMWAERVVTDVTAVELAVTDAPAGATSWPVQGGVVRAAVLRRSLDGSDAEAWSAAAAPAAEALTGAAPVAPAPAPWGSASTADPDAWPVPGQARPATPPPPPAPVVDAVPSQETLIGGADGEPLLAVPLATIAAPFADDASEPAEGDAHDDAPAVPDDAVEAPTAPGDDYDHLFGDTVYRSVEDAAVRLAEDDEEGEEPPAEAPEVTPASSEAEASPAVEPDEPPAPPAPPGDGLIASVPLGGLAPKGPTPSPGAALRAAAVSPSDAASDPARGGGAVPPAPTGPVDDHDGNTIMSSDLAALREAAGAAVPQFGTPPAPGAREVLALACPQGHPNPPTRRQCRTCGTPLDGESALAPRPPLGRVRVASSEPGGHDDQVVELDRDVVVGRRPRSSTTSADRMPRMVAVASPQKDISRSHVQVTLEEWHVLVEDLATTNGTVLLRAGQKPRRLHPNQKEIVVDGDVVELGDGVSLTFEGIW</sequence>
<feature type="compositionally biased region" description="Low complexity" evidence="2">
    <location>
        <begin position="259"/>
        <end position="272"/>
    </location>
</feature>
<evidence type="ECO:0000313" key="5">
    <source>
        <dbReference type="Proteomes" id="UP000189777"/>
    </source>
</evidence>
<feature type="region of interest" description="Disordered" evidence="2">
    <location>
        <begin position="434"/>
        <end position="482"/>
    </location>
</feature>
<dbReference type="PROSITE" id="PS50006">
    <property type="entry name" value="FHA_DOMAIN"/>
    <property type="match status" value="1"/>
</dbReference>
<dbReference type="SUPFAM" id="SSF49879">
    <property type="entry name" value="SMAD/FHA domain"/>
    <property type="match status" value="1"/>
</dbReference>
<dbReference type="RefSeq" id="WP_139820748.1">
    <property type="nucleotide sequence ID" value="NZ_FUZQ01000002.1"/>
</dbReference>
<keyword evidence="5" id="KW-1185">Reference proteome</keyword>
<name>A0A1T5J8S4_9MICO</name>
<dbReference type="AlphaFoldDB" id="A0A1T5J8S4"/>
<feature type="compositionally biased region" description="Acidic residues" evidence="2">
    <location>
        <begin position="297"/>
        <end position="306"/>
    </location>
</feature>
<proteinExistence type="predicted"/>
<dbReference type="STRING" id="526729.SAMN04324258_1128"/>
<evidence type="ECO:0000256" key="2">
    <source>
        <dbReference type="SAM" id="MobiDB-lite"/>
    </source>
</evidence>
<protein>
    <submittedName>
        <fullName evidence="4">FHA domain-containing protein</fullName>
    </submittedName>
</protein>
<dbReference type="Pfam" id="PF00498">
    <property type="entry name" value="FHA"/>
    <property type="match status" value="1"/>
</dbReference>
<dbReference type="Proteomes" id="UP000189777">
    <property type="component" value="Unassembled WGS sequence"/>
</dbReference>
<feature type="compositionally biased region" description="Low complexity" evidence="2">
    <location>
        <begin position="359"/>
        <end position="378"/>
    </location>
</feature>
<evidence type="ECO:0000259" key="3">
    <source>
        <dbReference type="PROSITE" id="PS50006"/>
    </source>
</evidence>
<keyword evidence="1" id="KW-0597">Phosphoprotein</keyword>